<comment type="caution">
    <text evidence="1">The sequence shown here is derived from an EMBL/GenBank/DDBJ whole genome shotgun (WGS) entry which is preliminary data.</text>
</comment>
<reference evidence="1 2" key="1">
    <citation type="journal article" date="2022" name="bioRxiv">
        <title>The genome of the oomycete Peronosclerospora sorghi, a cosmopolitan pathogen of maize and sorghum, is inflated with dispersed pseudogenes.</title>
        <authorList>
            <person name="Fletcher K."/>
            <person name="Martin F."/>
            <person name="Isakeit T."/>
            <person name="Cavanaugh K."/>
            <person name="Magill C."/>
            <person name="Michelmore R."/>
        </authorList>
    </citation>
    <scope>NUCLEOTIDE SEQUENCE [LARGE SCALE GENOMIC DNA]</scope>
    <source>
        <strain evidence="1">P6</strain>
    </source>
</reference>
<accession>A0ACC0VI43</accession>
<protein>
    <submittedName>
        <fullName evidence="1">Uncharacterized protein</fullName>
    </submittedName>
</protein>
<sequence>MPHPLRSLVAVGCASGRGEYYYYYYYYSSFSLKTKAGTREPSLMSTRQGEWQRVKDAQGRYFYVNHTTRETSWHLPTEEPLPPGWEELIDGQGRVYFVDHNTRTTTWMDPRVAKRRARAQSALPTTPQPPPKASKPPPTPIDAWDERDSSRSCPVSSDAASSSNGFARTGGKKSASTVSGRSHASSGHGGELKRVNSSMLLERYQDESRLSDTLVQLKESETDEAGAPPPSSEDGGTRSRNESRLQEFEQKTMRVEGHTDDRILLERSASSDESKEEEDDTSVPQADGAGKTDEPAAAKTKAMDTKSGDERLSMSEILDVRGSSVNTSDVLMVLRRAASEAYADYICSRNCVATLSAFLLSRRERLIPLCAQTLLNLCEFNPKIFDELYDHNVSDFFHRLLQTPPDENRLSALRYFHALLENKRPFSTNVLDTLFLLASGRDEVLQARSLDVLARLSGVTSIAAVLEPLEAPPTPEIGEMVQQLQERVVGVAYFPVLMGIACSAGDSERRSNAIKCLSCAAGGGEEFVARMLDQEMLRAFWMGLRRWMDVPDKALTSVEMQLNEALLQLLYLVLKMASARVAALGEEQITNLVAVVAEFVVSQSDRLVMGVRILRLLIANAAWHRSFRALFAVESTSDTGLKFLQALMSGINETSASECGDKTLFDDLVTVLKELIKEAPDEVEKAELRRVAPANDAIISAVISAGVHISLLELLRDNAVRASIRKTEGECNNDEKQDKMEEGNEEEASHEYIVTRALELLDLLTCSRRIRLLILEAGDALDALVTAYEVATMAYATSSPIQQLLAQDLGRILVHLSSDPLEFRKTLYDHRAKLPRTILSNMLSPVPEVAERAEEIVLNLVASDFATCPLWLDLIETANVRLVFQILVGSKRPPVQVTAARKLVEIVYSNPSVVHEEATGLTSDEKTTLVSMLIDFLIDSDPRTSVVGVLALTLLLKHGQVLTAEQMERLAVDGAVSLVYWVQKGTERHQENAVKLLHDGVTDETILRQFYEQLRVPTVERATAFVEELGQQVLDVDLQTNPEGLVKRCRLLHGLLEVMDPEALSRSCLETLEDVGVFLMDVMDAKGKAWDEASDETETLLLVCTRFLAVLAASKRVHATLVQEGAIEKLVLVLAKVTERASTGSKVLDPMRCLLEKLCVHEMPRLVACKGVDILLESVMNGRESVDEWTRVREMLETFHAIVECGAAGKAALLESNDLFPSLTRAFEVVSGDDPATTLLGADGKDVNAVMDTVCSLCRLVFGLARAAPARARIFHELPLMKQIVALVDCFPSLLSALKDRFTSAREATFSQVFASGLSFLEAAIVSADGSLGDDDGTFKHQVVATATRIYTKTLTGFVDGHASCALYVASCEGFKTLFQCKSAVAVLGLDGVHDVKQLVETHVLDALETSTFSIECVVALLEVAGAMNVLEEVAQQAEDAAPGSWLVTGMVHVMLQWETFPDDLDVSILFTLLRQCCVSWKLHRVLDAHVEYKNLVDMLVVVAIDPKAQRWRHSAMKTLALLGEETALEHVTQGAQASSTRSVRPRCTQCRQAMDKDKKPRSRSSESSLLTMEVVSSERTDGKQVARDVEVVCVNCSNVVELPDGLGPSDIVCPHCLQLAAVKKTNEAVAPALRSDKPRSSVSSVDSGVSVPKDPCLSGIDVRETKVVSCGHCGKHLIVKNGASAVKCPSCHGVSKLSTTTTQEMMRCKKCNTLLSLPAGARAYKCMKCLQTTRLS</sequence>
<name>A0ACC0VI43_9STRA</name>
<evidence type="ECO:0000313" key="2">
    <source>
        <dbReference type="Proteomes" id="UP001163321"/>
    </source>
</evidence>
<organism evidence="1 2">
    <name type="scientific">Peronosclerospora sorghi</name>
    <dbReference type="NCBI Taxonomy" id="230839"/>
    <lineage>
        <taxon>Eukaryota</taxon>
        <taxon>Sar</taxon>
        <taxon>Stramenopiles</taxon>
        <taxon>Oomycota</taxon>
        <taxon>Peronosporomycetes</taxon>
        <taxon>Peronosporales</taxon>
        <taxon>Peronosporaceae</taxon>
        <taxon>Peronosclerospora</taxon>
    </lineage>
</organism>
<keyword evidence="2" id="KW-1185">Reference proteome</keyword>
<dbReference type="Proteomes" id="UP001163321">
    <property type="component" value="Chromosome 9"/>
</dbReference>
<evidence type="ECO:0000313" key="1">
    <source>
        <dbReference type="EMBL" id="KAI9906127.1"/>
    </source>
</evidence>
<gene>
    <name evidence="1" type="ORF">PsorP6_013459</name>
</gene>
<dbReference type="EMBL" id="CM047588">
    <property type="protein sequence ID" value="KAI9906127.1"/>
    <property type="molecule type" value="Genomic_DNA"/>
</dbReference>
<proteinExistence type="predicted"/>